<reference evidence="3" key="1">
    <citation type="submission" date="2023-09" db="EMBL/GenBank/DDBJ databases">
        <authorList>
            <person name="Zhang C."/>
        </authorList>
    </citation>
    <scope>NUCLEOTIDE SEQUENCE [LARGE SCALE GENOMIC DNA]</scope>
    <source>
        <strain evidence="3">SQ149</strain>
    </source>
</reference>
<dbReference type="Gene3D" id="1.10.10.10">
    <property type="entry name" value="Winged helix-like DNA-binding domain superfamily/Winged helix DNA-binding domain"/>
    <property type="match status" value="2"/>
</dbReference>
<dbReference type="Proteomes" id="UP001258994">
    <property type="component" value="Chromosome"/>
</dbReference>
<dbReference type="InterPro" id="IPR036390">
    <property type="entry name" value="WH_DNA-bd_sf"/>
</dbReference>
<dbReference type="Pfam" id="PF04337">
    <property type="entry name" value="DUF480"/>
    <property type="match status" value="1"/>
</dbReference>
<evidence type="ECO:0000256" key="1">
    <source>
        <dbReference type="HAMAP-Rule" id="MF_01584"/>
    </source>
</evidence>
<dbReference type="RefSeq" id="WP_348391828.1">
    <property type="nucleotide sequence ID" value="NZ_CP134145.1"/>
</dbReference>
<keyword evidence="3" id="KW-1185">Reference proteome</keyword>
<gene>
    <name evidence="2" type="ORF">RGQ13_01655</name>
</gene>
<dbReference type="PANTHER" id="PTHR38768">
    <property type="entry name" value="UPF0502 PROTEIN YCEH"/>
    <property type="match status" value="1"/>
</dbReference>
<dbReference type="EMBL" id="CP134145">
    <property type="protein sequence ID" value="WNC72712.1"/>
    <property type="molecule type" value="Genomic_DNA"/>
</dbReference>
<comment type="similarity">
    <text evidence="1">Belongs to the UPF0502 family.</text>
</comment>
<dbReference type="PANTHER" id="PTHR38768:SF1">
    <property type="entry name" value="UPF0502 PROTEIN YCEH"/>
    <property type="match status" value="1"/>
</dbReference>
<dbReference type="InterPro" id="IPR036388">
    <property type="entry name" value="WH-like_DNA-bd_sf"/>
</dbReference>
<organism evidence="2 3">
    <name type="scientific">Thalassotalea psychrophila</name>
    <dbReference type="NCBI Taxonomy" id="3065647"/>
    <lineage>
        <taxon>Bacteria</taxon>
        <taxon>Pseudomonadati</taxon>
        <taxon>Pseudomonadota</taxon>
        <taxon>Gammaproteobacteria</taxon>
        <taxon>Alteromonadales</taxon>
        <taxon>Colwelliaceae</taxon>
        <taxon>Thalassotalea</taxon>
    </lineage>
</organism>
<accession>A0ABY9TV50</accession>
<evidence type="ECO:0000313" key="3">
    <source>
        <dbReference type="Proteomes" id="UP001258994"/>
    </source>
</evidence>
<name>A0ABY9TV50_9GAMM</name>
<dbReference type="HAMAP" id="MF_01584">
    <property type="entry name" value="UPF0502"/>
    <property type="match status" value="1"/>
</dbReference>
<protein>
    <submittedName>
        <fullName evidence="2">DUF480 domain-containing protein</fullName>
    </submittedName>
</protein>
<evidence type="ECO:0000313" key="2">
    <source>
        <dbReference type="EMBL" id="WNC72712.1"/>
    </source>
</evidence>
<sequence>MISLSAQQCRVIGVMLEKELTTPEQYPLSLNALTSGCNQKSNREPVMSLSESDVQNEVDQLVQMNLVMVDQMASSRVSKYRHRFCNTQFSDLQFNPQQKAIICVLLLRGSQTPGELRTRTNRLANFSDVNEVESTLFQLQNLNDVELVKKLAREPGKRDSRYLHLFADIEDNVMIDTNTFSQTEQPVRESQSELVERVEMLELKVASLIDDVALLTELLEDR</sequence>
<dbReference type="SUPFAM" id="SSF46785">
    <property type="entry name" value="Winged helix' DNA-binding domain"/>
    <property type="match status" value="2"/>
</dbReference>
<proteinExistence type="inferred from homology"/>
<dbReference type="InterPro" id="IPR007432">
    <property type="entry name" value="DUF480"/>
</dbReference>